<sequence length="260" mass="30492">MKADLFKNFKTLREKNEEKTAEALKVDNVSEDTNGEELIEQDKKNQILQSQISTPSKENESEKEQTEDIAEKIKKRPIKKEIYEARAALYPENSTTGAYSKKDKVNQGKRTFTVFLKSDTLEFLKDLVFYKATAERQIFYNQSEAIVEGLELIMLLYKNIKSRPDFIREQEKNKKGGRKRNSDEIYDSTTTVYIPGQYYDFIKDVTYNKVVGGNLYFKDWDLLESSISELRKKYGNNINPRPDYIREDEKQRGRKPKKES</sequence>
<gene>
    <name evidence="2" type="ORF">CHRY9293_03664</name>
</gene>
<evidence type="ECO:0000256" key="1">
    <source>
        <dbReference type="SAM" id="MobiDB-lite"/>
    </source>
</evidence>
<protein>
    <submittedName>
        <fullName evidence="2">Uncharacterized protein</fullName>
    </submittedName>
</protein>
<accession>A0A6N4XG07</accession>
<feature type="region of interest" description="Disordered" evidence="1">
    <location>
        <begin position="238"/>
        <end position="260"/>
    </location>
</feature>
<name>A0A6N4XG07_9FLAO</name>
<keyword evidence="3" id="KW-1185">Reference proteome</keyword>
<feature type="compositionally biased region" description="Acidic residues" evidence="1">
    <location>
        <begin position="29"/>
        <end position="39"/>
    </location>
</feature>
<dbReference type="RefSeq" id="WP_162034244.1">
    <property type="nucleotide sequence ID" value="NZ_CACVBR010000076.1"/>
</dbReference>
<evidence type="ECO:0000313" key="3">
    <source>
        <dbReference type="Proteomes" id="UP000445144"/>
    </source>
</evidence>
<organism evidence="2 3">
    <name type="scientific">Chryseobacterium potabilaquae</name>
    <dbReference type="NCBI Taxonomy" id="2675057"/>
    <lineage>
        <taxon>Bacteria</taxon>
        <taxon>Pseudomonadati</taxon>
        <taxon>Bacteroidota</taxon>
        <taxon>Flavobacteriia</taxon>
        <taxon>Flavobacteriales</taxon>
        <taxon>Weeksellaceae</taxon>
        <taxon>Chryseobacterium group</taxon>
        <taxon>Chryseobacterium</taxon>
    </lineage>
</organism>
<dbReference type="AlphaFoldDB" id="A0A6N4XG07"/>
<dbReference type="EMBL" id="CACVBR010000076">
    <property type="protein sequence ID" value="CAA7197597.1"/>
    <property type="molecule type" value="Genomic_DNA"/>
</dbReference>
<feature type="compositionally biased region" description="Polar residues" evidence="1">
    <location>
        <begin position="46"/>
        <end position="56"/>
    </location>
</feature>
<feature type="compositionally biased region" description="Basic and acidic residues" evidence="1">
    <location>
        <begin position="57"/>
        <end position="67"/>
    </location>
</feature>
<dbReference type="Proteomes" id="UP000445144">
    <property type="component" value="Unassembled WGS sequence"/>
</dbReference>
<evidence type="ECO:0000313" key="2">
    <source>
        <dbReference type="EMBL" id="CAA7197597.1"/>
    </source>
</evidence>
<proteinExistence type="predicted"/>
<feature type="region of interest" description="Disordered" evidence="1">
    <location>
        <begin position="23"/>
        <end position="67"/>
    </location>
</feature>
<reference evidence="2 3" key="1">
    <citation type="submission" date="2020-01" db="EMBL/GenBank/DDBJ databases">
        <authorList>
            <person name="Rodrigo-Torres L."/>
            <person name="Arahal R. D."/>
            <person name="Lucena T."/>
        </authorList>
    </citation>
    <scope>NUCLEOTIDE SEQUENCE [LARGE SCALE GENOMIC DNA]</scope>
    <source>
        <strain evidence="2 3">CECT 9293</strain>
    </source>
</reference>